<keyword evidence="5" id="KW-1185">Reference proteome</keyword>
<evidence type="ECO:0000259" key="2">
    <source>
        <dbReference type="Pfam" id="PF11331"/>
    </source>
</evidence>
<feature type="compositionally biased region" description="Polar residues" evidence="1">
    <location>
        <begin position="263"/>
        <end position="284"/>
    </location>
</feature>
<dbReference type="PANTHER" id="PTHR31105:SF42">
    <property type="entry name" value="OS02G0258300 PROTEIN"/>
    <property type="match status" value="1"/>
</dbReference>
<feature type="compositionally biased region" description="Polar residues" evidence="1">
    <location>
        <begin position="491"/>
        <end position="501"/>
    </location>
</feature>
<comment type="caution">
    <text evidence="4">The sequence shown here is derived from an EMBL/GenBank/DDBJ whole genome shotgun (WGS) entry which is preliminary data.</text>
</comment>
<feature type="region of interest" description="Disordered" evidence="1">
    <location>
        <begin position="389"/>
        <end position="412"/>
    </location>
</feature>
<feature type="region of interest" description="Disordered" evidence="1">
    <location>
        <begin position="487"/>
        <end position="734"/>
    </location>
</feature>
<feature type="domain" description="Enhanced disease resistance 4-like N-terminal" evidence="3">
    <location>
        <begin position="9"/>
        <end position="38"/>
    </location>
</feature>
<evidence type="ECO:0000313" key="4">
    <source>
        <dbReference type="EMBL" id="KAI5076785.1"/>
    </source>
</evidence>
<name>A0A9D4UZ41_ADICA</name>
<feature type="compositionally biased region" description="Basic and acidic residues" evidence="1">
    <location>
        <begin position="293"/>
        <end position="304"/>
    </location>
</feature>
<feature type="compositionally biased region" description="Polar residues" evidence="1">
    <location>
        <begin position="125"/>
        <end position="140"/>
    </location>
</feature>
<protein>
    <recommendedName>
        <fullName evidence="6">Zinc-ribbon domain-containing protein</fullName>
    </recommendedName>
</protein>
<feature type="compositionally biased region" description="Low complexity" evidence="1">
    <location>
        <begin position="674"/>
        <end position="686"/>
    </location>
</feature>
<feature type="compositionally biased region" description="Low complexity" evidence="1">
    <location>
        <begin position="1292"/>
        <end position="1302"/>
    </location>
</feature>
<feature type="compositionally biased region" description="Polar residues" evidence="1">
    <location>
        <begin position="1305"/>
        <end position="1317"/>
    </location>
</feature>
<feature type="compositionally biased region" description="Basic and acidic residues" evidence="1">
    <location>
        <begin position="551"/>
        <end position="565"/>
    </location>
</feature>
<feature type="region of interest" description="Disordered" evidence="1">
    <location>
        <begin position="771"/>
        <end position="920"/>
    </location>
</feature>
<dbReference type="Pfam" id="PF22910">
    <property type="entry name" value="EDR4-like_1st"/>
    <property type="match status" value="1"/>
</dbReference>
<feature type="compositionally biased region" description="Polar residues" evidence="1">
    <location>
        <begin position="1458"/>
        <end position="1479"/>
    </location>
</feature>
<feature type="compositionally biased region" description="Basic and acidic residues" evidence="1">
    <location>
        <begin position="652"/>
        <end position="671"/>
    </location>
</feature>
<evidence type="ECO:0000259" key="3">
    <source>
        <dbReference type="Pfam" id="PF22910"/>
    </source>
</evidence>
<sequence length="1681" mass="182266">MPSNPGGRRKVRCPKCTALLTEPQTQIYECPICNTLLLAKGYGISRSSDNRLHISGGDEEDIQKIIDGGSKLEKASLINNDQELLTGASVGSEKNRDFEREYSLQPESSLPLEPCDPSLSGVKLSKQSSPRSAAVSTDLSADSLGHEKSGDVSPSRGSRHRSSDLDSASHSESEAYIDSPLWSSENANASEVAEVSSLINSLEGSSFVTSSCEPASTMTSLDYAERPPEENDSGKDAKDDSHQNTDLQSTEGLAYDKDVDPSYTASLDGNENGIAGSTSFTALPSSLLGKQTPKGDSKDLQNDGDHKAMANVGKFRLFDLSVFGIYNEETYNELRRGKVAHYEGLAENDNDANNVQPPAENELGSKVSDVAAQGLLSEKDGFRAQSHENLPHFEKNPGLSESPGIDIGTTCIGAGDNGEMHVNASREGTDTQSLDSFAREADDVGFGSLEDGKSLDRDNEALAKDRYGDDLTERELNSKGAAVDISFGDWRSQQVSKSSHSAVELDPDDKFDNENRTINLATEDDTDSSWGDDEGLTFSSTAKGLKGTDQMNKDAQESLGARESDATSQAKNFTEKPAFPLRTTAMQKFLHRDDQPSAASEQSSQSLMKEDSILYEAPYVEPYPPLLGKSPQEALEQTLPLMPEQEECNVPPKEHDPPSEPLEGTEKEISELRSQSPPSAHSSPSSNTKSAGVLLTPEHWEEELTGQAALAEHAHSRKDVGLVTGPQEDGTLGKMRTNLETVALASEKSDYVNQWNANKLGNAAGMPVSLRWKGKGSSTQSISSTEDEGAYGMESEAGSGPEKDMFREEVVRTTGRSFPDKEGIFVSGQQPRDPTSRVSQRAWVGTNEANRQKSGSGELATSRRTARSRPSSERLSIQGPLMGVDRLPVEERSSDSDTSRWTGVSRPAEQFPGYLGPELNLNRGEFDQRSNYFYNGTADYNSDNSSRSQNVPPRSYYSDYMSNSYGSSAGAARTYAFQLPPRGSIPLAASHEQGPSHPTHTHQCLSPSCSVCIQQHQQQYFLQQSQMHQNTMLHQCAACAAQASAAYQPMHHHLHGHHIHHSNPSLHNHDSGVLPAEARKQNRSSVHQHNHPNLLARRMKHYPPLPGKGAPPFVLCRHCNQMLQVPDYLPPVSGSVQRLHCSACGKNSKFSISQSDNRDFWSTVTGVTANASDRHEFVARDKQHTDIPTVYSSGPSFSSGVFPSAQSLPGKARLVPGQQGSQHAWVENRASPHPSAYGIPPTQSDFVGPRHQLRPMAGTTGSGQAPYGSTMRHSKGNHASSDTGLYNEDYFSSSASSASGASPGRHSQMSRENQRTQPLVLKRPPLGDQKFGVDSPAWMTMNEQGRSPPEDPTFSDRLFQKGVSENRNRVSGSSLQGSVCDPSDDGPRYAQVERFDIPSKDGNWYNDPADDDYSGMSTPRSRVEQGRKLPVAPGSPLIEHFAQDPANDIPSAQHRHPLQSSGNGSRSTPWSPKAVSQASPPYDPYSQDAFADVGERPYEDDRLRLPVQDGSKGSKSFTGLLKRSIKDLGKGGQGGGNRRRVVVNGYLVPEAAVRKAEERAGPIHSGTYWYDYQAGFWGVLGGPCLGILMPCIEEFQFPLARDCAGGKTGILVNGRELHDKDMEVLAKRGLPITPGKAYILDISGALFDDVSGQPLKGLGKLAPSIEKRGRGFGMSPSTAQS</sequence>
<feature type="compositionally biased region" description="Basic and acidic residues" evidence="1">
    <location>
        <begin position="161"/>
        <end position="173"/>
    </location>
</feature>
<feature type="region of interest" description="Disordered" evidence="1">
    <location>
        <begin position="88"/>
        <end position="182"/>
    </location>
</feature>
<evidence type="ECO:0000256" key="1">
    <source>
        <dbReference type="SAM" id="MobiDB-lite"/>
    </source>
</evidence>
<feature type="compositionally biased region" description="Polar residues" evidence="1">
    <location>
        <begin position="1364"/>
        <end position="1377"/>
    </location>
</feature>
<feature type="compositionally biased region" description="Basic and acidic residues" evidence="1">
    <location>
        <begin position="1385"/>
        <end position="1399"/>
    </location>
</feature>
<reference evidence="4" key="1">
    <citation type="submission" date="2021-01" db="EMBL/GenBank/DDBJ databases">
        <title>Adiantum capillus-veneris genome.</title>
        <authorList>
            <person name="Fang Y."/>
            <person name="Liao Q."/>
        </authorList>
    </citation>
    <scope>NUCLEOTIDE SEQUENCE</scope>
    <source>
        <strain evidence="4">H3</strain>
        <tissue evidence="4">Leaf</tissue>
    </source>
</reference>
<feature type="domain" description="Probable zinc-ribbon" evidence="2">
    <location>
        <begin position="1109"/>
        <end position="1152"/>
    </location>
</feature>
<proteinExistence type="predicted"/>
<feature type="region of interest" description="Disordered" evidence="1">
    <location>
        <begin position="205"/>
        <end position="304"/>
    </location>
</feature>
<dbReference type="OrthoDB" id="1923002at2759"/>
<feature type="region of interest" description="Disordered" evidence="1">
    <location>
        <begin position="1230"/>
        <end position="1328"/>
    </location>
</feature>
<feature type="compositionally biased region" description="Low complexity" evidence="1">
    <location>
        <begin position="597"/>
        <end position="606"/>
    </location>
</feature>
<feature type="compositionally biased region" description="Polar residues" evidence="1">
    <location>
        <begin position="827"/>
        <end position="839"/>
    </location>
</feature>
<organism evidence="4 5">
    <name type="scientific">Adiantum capillus-veneris</name>
    <name type="common">Maidenhair fern</name>
    <dbReference type="NCBI Taxonomy" id="13818"/>
    <lineage>
        <taxon>Eukaryota</taxon>
        <taxon>Viridiplantae</taxon>
        <taxon>Streptophyta</taxon>
        <taxon>Embryophyta</taxon>
        <taxon>Tracheophyta</taxon>
        <taxon>Polypodiopsida</taxon>
        <taxon>Polypodiidae</taxon>
        <taxon>Polypodiales</taxon>
        <taxon>Pteridineae</taxon>
        <taxon>Pteridaceae</taxon>
        <taxon>Vittarioideae</taxon>
        <taxon>Adiantum</taxon>
    </lineage>
</organism>
<dbReference type="InterPro" id="IPR055126">
    <property type="entry name" value="EDR4-like_N"/>
</dbReference>
<dbReference type="GO" id="GO:1900150">
    <property type="term" value="P:regulation of defense response to fungus"/>
    <property type="evidence" value="ECO:0007669"/>
    <property type="project" value="InterPro"/>
</dbReference>
<dbReference type="InterPro" id="IPR021480">
    <property type="entry name" value="Zinc_ribbon_12"/>
</dbReference>
<dbReference type="PANTHER" id="PTHR31105">
    <property type="entry name" value="EXTRA-LARGE G-PROTEIN-LIKE"/>
    <property type="match status" value="1"/>
</dbReference>
<dbReference type="EMBL" id="JABFUD020000008">
    <property type="protein sequence ID" value="KAI5076785.1"/>
    <property type="molecule type" value="Genomic_DNA"/>
</dbReference>
<accession>A0A9D4UZ41</accession>
<feature type="compositionally biased region" description="Basic and acidic residues" evidence="1">
    <location>
        <begin position="223"/>
        <end position="243"/>
    </location>
</feature>
<feature type="compositionally biased region" description="Basic and acidic residues" evidence="1">
    <location>
        <begin position="93"/>
        <end position="102"/>
    </location>
</feature>
<dbReference type="Proteomes" id="UP000886520">
    <property type="component" value="Chromosome 8"/>
</dbReference>
<dbReference type="InterPro" id="IPR040244">
    <property type="entry name" value="EDR4-like"/>
</dbReference>
<feature type="compositionally biased region" description="Basic and acidic residues" evidence="1">
    <location>
        <begin position="801"/>
        <end position="811"/>
    </location>
</feature>
<feature type="compositionally biased region" description="Polar residues" evidence="1">
    <location>
        <begin position="205"/>
        <end position="220"/>
    </location>
</feature>
<feature type="region of interest" description="Disordered" evidence="1">
    <location>
        <begin position="1364"/>
        <end position="1489"/>
    </location>
</feature>
<feature type="compositionally biased region" description="Acidic residues" evidence="1">
    <location>
        <begin position="522"/>
        <end position="535"/>
    </location>
</feature>
<feature type="compositionally biased region" description="Basic and acidic residues" evidence="1">
    <location>
        <begin position="887"/>
        <end position="898"/>
    </location>
</feature>
<dbReference type="Pfam" id="PF11331">
    <property type="entry name" value="Zn_ribbon_12"/>
    <property type="match status" value="1"/>
</dbReference>
<evidence type="ECO:0000313" key="5">
    <source>
        <dbReference type="Proteomes" id="UP000886520"/>
    </source>
</evidence>
<gene>
    <name evidence="4" type="ORF">GOP47_0008850</name>
</gene>
<evidence type="ECO:0008006" key="6">
    <source>
        <dbReference type="Google" id="ProtNLM"/>
    </source>
</evidence>